<geneLocation type="plasmid" evidence="3">
    <name>pts485</name>
</geneLocation>
<evidence type="ECO:0000313" key="2">
    <source>
        <dbReference type="EMBL" id="AUB85636.1"/>
    </source>
</evidence>
<dbReference type="Pfam" id="PF00583">
    <property type="entry name" value="Acetyltransf_1"/>
    <property type="match status" value="1"/>
</dbReference>
<gene>
    <name evidence="2" type="ORF">THSYN_32590</name>
</gene>
<dbReference type="PROSITE" id="PS51186">
    <property type="entry name" value="GNAT"/>
    <property type="match status" value="1"/>
</dbReference>
<feature type="domain" description="N-acetyltransferase" evidence="1">
    <location>
        <begin position="29"/>
        <end position="174"/>
    </location>
</feature>
<proteinExistence type="predicted"/>
<dbReference type="OrthoDB" id="9807426at2"/>
<reference evidence="2 3" key="1">
    <citation type="submission" date="2017-03" db="EMBL/GenBank/DDBJ databases">
        <title>Complete genome sequence of Candidatus 'Thiodictyon syntrophicum' sp. nov. strain Cad16T, a photolithoautotroph purple sulfur bacterium isolated from an alpine meromictic lake.</title>
        <authorList>
            <person name="Luedin S.M."/>
            <person name="Pothier J.F."/>
            <person name="Danza F."/>
            <person name="Storelli N."/>
            <person name="Wittwer M."/>
            <person name="Tonolla M."/>
        </authorList>
    </citation>
    <scope>NUCLEOTIDE SEQUENCE [LARGE SCALE GENOMIC DNA]</scope>
    <source>
        <strain evidence="2 3">Cad16T</strain>
        <plasmid evidence="3">Plasmid pts485</plasmid>
    </source>
</reference>
<dbReference type="Gene3D" id="3.40.630.30">
    <property type="match status" value="1"/>
</dbReference>
<keyword evidence="3" id="KW-1185">Reference proteome</keyword>
<dbReference type="SUPFAM" id="SSF55729">
    <property type="entry name" value="Acyl-CoA N-acyltransferases (Nat)"/>
    <property type="match status" value="1"/>
</dbReference>
<keyword evidence="2" id="KW-0614">Plasmid</keyword>
<name>A0A2K8UJ86_9GAMM</name>
<dbReference type="KEGG" id="tsy:THSYN_32590"/>
<organism evidence="2 3">
    <name type="scientific">Candidatus Thiodictyon syntrophicum</name>
    <dbReference type="NCBI Taxonomy" id="1166950"/>
    <lineage>
        <taxon>Bacteria</taxon>
        <taxon>Pseudomonadati</taxon>
        <taxon>Pseudomonadota</taxon>
        <taxon>Gammaproteobacteria</taxon>
        <taxon>Chromatiales</taxon>
        <taxon>Chromatiaceae</taxon>
        <taxon>Thiodictyon</taxon>
    </lineage>
</organism>
<dbReference type="CDD" id="cd04301">
    <property type="entry name" value="NAT_SF"/>
    <property type="match status" value="1"/>
</dbReference>
<protein>
    <recommendedName>
        <fullName evidence="1">N-acetyltransferase domain-containing protein</fullName>
    </recommendedName>
</protein>
<accession>A0A2K8UJ86</accession>
<sequence length="255" mass="28097">MFRRLSFERRLADGSAYRIRPSGADDRGLLIRCFESLSPQSRRLRFFNDRRALAPDELDRFCAVDGRDHIAFAAVRIDAAGRELEPLGFARCIRLTPGGEVAEFSIATVDLIQGQGVGAALLSHLIAAARRQGIRRFWFEVLAENAGMRRLAWQLGGEPHWVGDGTLEYDCRLPESRPAAPASVPLRPAAHPVVRALPLGLPAYLDPGVWVEPWIATWRERLGRSAAWPPAANEAIGHGVEAGRPASGRRRRAAA</sequence>
<dbReference type="GO" id="GO:0016747">
    <property type="term" value="F:acyltransferase activity, transferring groups other than amino-acyl groups"/>
    <property type="evidence" value="ECO:0007669"/>
    <property type="project" value="InterPro"/>
</dbReference>
<dbReference type="AlphaFoldDB" id="A0A2K8UJ86"/>
<dbReference type="InterPro" id="IPR000182">
    <property type="entry name" value="GNAT_dom"/>
</dbReference>
<evidence type="ECO:0000313" key="3">
    <source>
        <dbReference type="Proteomes" id="UP000232638"/>
    </source>
</evidence>
<dbReference type="RefSeq" id="WP_100923247.1">
    <property type="nucleotide sequence ID" value="NZ_CP020372.1"/>
</dbReference>
<dbReference type="InterPro" id="IPR016181">
    <property type="entry name" value="Acyl_CoA_acyltransferase"/>
</dbReference>
<dbReference type="EMBL" id="CP020372">
    <property type="protein sequence ID" value="AUB85636.1"/>
    <property type="molecule type" value="Genomic_DNA"/>
</dbReference>
<evidence type="ECO:0000259" key="1">
    <source>
        <dbReference type="PROSITE" id="PS51186"/>
    </source>
</evidence>
<dbReference type="Proteomes" id="UP000232638">
    <property type="component" value="Plasmid pTs485"/>
</dbReference>